<dbReference type="Proteomes" id="UP001152531">
    <property type="component" value="Unassembled WGS sequence"/>
</dbReference>
<reference evidence="1" key="1">
    <citation type="submission" date="2022-06" db="EMBL/GenBank/DDBJ databases">
        <authorList>
            <person name="Legras J.-L."/>
            <person name="Devillers H."/>
            <person name="Grondin C."/>
        </authorList>
    </citation>
    <scope>NUCLEOTIDE SEQUENCE</scope>
    <source>
        <strain evidence="1">CLIB 1444</strain>
    </source>
</reference>
<accession>A0ACA9YCH2</accession>
<evidence type="ECO:0000313" key="1">
    <source>
        <dbReference type="EMBL" id="CAH6722609.1"/>
    </source>
</evidence>
<name>A0ACA9YCH2_9ASCO</name>
<gene>
    <name evidence="1" type="ORF">CLIB1444_10S02322</name>
</gene>
<organism evidence="1 2">
    <name type="scientific">[Candida] jaroonii</name>
    <dbReference type="NCBI Taxonomy" id="467808"/>
    <lineage>
        <taxon>Eukaryota</taxon>
        <taxon>Fungi</taxon>
        <taxon>Dikarya</taxon>
        <taxon>Ascomycota</taxon>
        <taxon>Saccharomycotina</taxon>
        <taxon>Pichiomycetes</taxon>
        <taxon>Debaryomycetaceae</taxon>
        <taxon>Yamadazyma</taxon>
    </lineage>
</organism>
<sequence>MFHCQKCANPIKLDDSLLNLNTVQVNLLKDKRGRRLTDTQDDEEEDDPDPSQFITQDKIDLINSINDQTPIIYNNDLEDHHDNNLSLSTSMTSNSFVFVSDGESIDDKHDDDHGLISNRLRTLNKVFEILSSNNDIDHPLCQDCCNLLIDNYKLKFDQSQKEKDYYLNFLKKLRDQNEVHDNDNDDKLGKVLKEYENLKNQQEEKLEALKVLEDTKVKLDEQLNKLKQEFEESKNNDLDSILTLRNDLSLDFSTNMNKLTQVNNQYQQKLNHLDNLRNFNIYNEFFKISCDEKNKFGTINGFRLGYKVPWSEVNSGLGQIVLLLLFLIKRLQFKLVNYKLIPMGSQSQIIKISQVEDDKAKTVLNLYSSNEFSVGKLFNFNKFDVSMIALLDIISQIQQKIKLIDDELELPYKISSKKDTIGGKSIRVTSNSEWTDSCKFLLTNLNWMLAYTSVHTDSTSV</sequence>
<dbReference type="EMBL" id="CALSDN010000010">
    <property type="protein sequence ID" value="CAH6722609.1"/>
    <property type="molecule type" value="Genomic_DNA"/>
</dbReference>
<protein>
    <submittedName>
        <fullName evidence="1">Autophagy-related protein 6</fullName>
    </submittedName>
</protein>
<keyword evidence="2" id="KW-1185">Reference proteome</keyword>
<comment type="caution">
    <text evidence="1">The sequence shown here is derived from an EMBL/GenBank/DDBJ whole genome shotgun (WGS) entry which is preliminary data.</text>
</comment>
<evidence type="ECO:0000313" key="2">
    <source>
        <dbReference type="Proteomes" id="UP001152531"/>
    </source>
</evidence>
<proteinExistence type="predicted"/>